<dbReference type="Pfam" id="PF00378">
    <property type="entry name" value="ECH_1"/>
    <property type="match status" value="1"/>
</dbReference>
<sequence length="256" mass="26954">MSDPILLTEYDGAVLVVTLNRPEQLNALTSELVHALTETWTAAADPSVRAVVVTGAGRGFCAGADLRSPRVDAGPQGLRHTYNPHILGLTGLEKLVIAAVNGPAAGAGLALAFGADVRIAAPAAKFVPAFSRIGLVPDSGATYLIPRLIGYSRSVEWLTTGRAVDAAEALQWGLVNEVVDLPRLLPRAMELAHQLAAVPGMAAGLTKRALTQTSRRLLLEQLELEAELQELAVHAPGRAEARARTVERIATGKETS</sequence>
<dbReference type="PANTHER" id="PTHR43459">
    <property type="entry name" value="ENOYL-COA HYDRATASE"/>
    <property type="match status" value="1"/>
</dbReference>
<dbReference type="PANTHER" id="PTHR43459:SF1">
    <property type="entry name" value="EG:BACN32G11.4 PROTEIN"/>
    <property type="match status" value="1"/>
</dbReference>
<dbReference type="CDD" id="cd06558">
    <property type="entry name" value="crotonase-like"/>
    <property type="match status" value="1"/>
</dbReference>
<evidence type="ECO:0000313" key="2">
    <source>
        <dbReference type="Proteomes" id="UP000558997"/>
    </source>
</evidence>
<gene>
    <name evidence="1" type="ORF">HDA44_000675</name>
</gene>
<evidence type="ECO:0000313" key="1">
    <source>
        <dbReference type="EMBL" id="MBB5977334.1"/>
    </source>
</evidence>
<dbReference type="InterPro" id="IPR001753">
    <property type="entry name" value="Enoyl-CoA_hydra/iso"/>
</dbReference>
<protein>
    <submittedName>
        <fullName evidence="1">2-(1,2-epoxy-1,2-dihydrophenyl)acetyl-CoA isomerase</fullName>
        <ecNumber evidence="1">5.3.3.18</ecNumber>
    </submittedName>
</protein>
<comment type="caution">
    <text evidence="1">The sequence shown here is derived from an EMBL/GenBank/DDBJ whole genome shotgun (WGS) entry which is preliminary data.</text>
</comment>
<dbReference type="AlphaFoldDB" id="A0A841DE35"/>
<name>A0A841DE35_9ACTN</name>
<accession>A0A841DE35</accession>
<dbReference type="RefSeq" id="WP_184831229.1">
    <property type="nucleotide sequence ID" value="NZ_BAAAVN010000014.1"/>
</dbReference>
<proteinExistence type="predicted"/>
<dbReference type="Gene3D" id="3.90.226.10">
    <property type="entry name" value="2-enoyl-CoA Hydratase, Chain A, domain 1"/>
    <property type="match status" value="1"/>
</dbReference>
<dbReference type="Proteomes" id="UP000558997">
    <property type="component" value="Unassembled WGS sequence"/>
</dbReference>
<dbReference type="GO" id="GO:0016853">
    <property type="term" value="F:isomerase activity"/>
    <property type="evidence" value="ECO:0007669"/>
    <property type="project" value="UniProtKB-KW"/>
</dbReference>
<dbReference type="SUPFAM" id="SSF52096">
    <property type="entry name" value="ClpP/crotonase"/>
    <property type="match status" value="1"/>
</dbReference>
<organism evidence="1 2">
    <name type="scientific">Kribbella solani</name>
    <dbReference type="NCBI Taxonomy" id="236067"/>
    <lineage>
        <taxon>Bacteria</taxon>
        <taxon>Bacillati</taxon>
        <taxon>Actinomycetota</taxon>
        <taxon>Actinomycetes</taxon>
        <taxon>Propionibacteriales</taxon>
        <taxon>Kribbellaceae</taxon>
        <taxon>Kribbella</taxon>
    </lineage>
</organism>
<dbReference type="EMBL" id="JACHNF010000001">
    <property type="protein sequence ID" value="MBB5977334.1"/>
    <property type="molecule type" value="Genomic_DNA"/>
</dbReference>
<keyword evidence="1" id="KW-0413">Isomerase</keyword>
<reference evidence="1 2" key="1">
    <citation type="submission" date="2020-08" db="EMBL/GenBank/DDBJ databases">
        <title>Sequencing the genomes of 1000 actinobacteria strains.</title>
        <authorList>
            <person name="Klenk H.-P."/>
        </authorList>
    </citation>
    <scope>NUCLEOTIDE SEQUENCE [LARGE SCALE GENOMIC DNA]</scope>
    <source>
        <strain evidence="1 2">DSM 17294</strain>
    </source>
</reference>
<dbReference type="InterPro" id="IPR029045">
    <property type="entry name" value="ClpP/crotonase-like_dom_sf"/>
</dbReference>
<keyword evidence="2" id="KW-1185">Reference proteome</keyword>
<dbReference type="EC" id="5.3.3.18" evidence="1"/>